<dbReference type="AlphaFoldDB" id="R6P8N6"/>
<dbReference type="InterPro" id="IPR058530">
    <property type="entry name" value="Baseplate_J-like_C"/>
</dbReference>
<sequence length="174" mass="18706">MLESCRNIPNGTNSAFYREFALQYEGVYSAAVSPRARGTGTVDVYVASRGDVPGGEVITQIQNDLNALKEINVDVQVKGAEKVSVDIILYLVPKAGYDYSELKLLAEQALRDYMGGLSIGESVYMTRAAAVVYGVEGVEQCWPEPLLCHDVAVQSGQLAVAGTIGVSPKVEDEQ</sequence>
<dbReference type="EMBL" id="CBEP010000149">
    <property type="protein sequence ID" value="CDC06267.1"/>
    <property type="molecule type" value="Genomic_DNA"/>
</dbReference>
<gene>
    <name evidence="3" type="ORF">BN578_01369</name>
</gene>
<name>R6P8N6_9FIRM</name>
<evidence type="ECO:0000313" key="3">
    <source>
        <dbReference type="EMBL" id="CDC06267.1"/>
    </source>
</evidence>
<feature type="domain" description="Baseplate J-like C-terminal" evidence="2">
    <location>
        <begin position="85"/>
        <end position="167"/>
    </location>
</feature>
<evidence type="ECO:0000259" key="1">
    <source>
        <dbReference type="Pfam" id="PF26078"/>
    </source>
</evidence>
<evidence type="ECO:0000259" key="2">
    <source>
        <dbReference type="Pfam" id="PF26079"/>
    </source>
</evidence>
<dbReference type="Pfam" id="PF26079">
    <property type="entry name" value="Baseplate_J_C"/>
    <property type="match status" value="1"/>
</dbReference>
<proteinExistence type="predicted"/>
<dbReference type="InterPro" id="IPR058531">
    <property type="entry name" value="Baseplate_J_M"/>
</dbReference>
<protein>
    <submittedName>
        <fullName evidence="3">Baseplate J-like protein</fullName>
    </submittedName>
</protein>
<organism evidence="3 4">
    <name type="scientific">[Clostridium] leptum CAG:27</name>
    <dbReference type="NCBI Taxonomy" id="1263068"/>
    <lineage>
        <taxon>Bacteria</taxon>
        <taxon>Bacillati</taxon>
        <taxon>Bacillota</taxon>
        <taxon>Clostridia</taxon>
        <taxon>Eubacteriales</taxon>
        <taxon>Oscillospiraceae</taxon>
        <taxon>Oscillospiraceae incertae sedis</taxon>
    </lineage>
</organism>
<feature type="domain" description="Baseplate J-like central" evidence="1">
    <location>
        <begin position="9"/>
        <end position="78"/>
    </location>
</feature>
<evidence type="ECO:0000313" key="4">
    <source>
        <dbReference type="Proteomes" id="UP000018168"/>
    </source>
</evidence>
<accession>R6P8N6</accession>
<comment type="caution">
    <text evidence="3">The sequence shown here is derived from an EMBL/GenBank/DDBJ whole genome shotgun (WGS) entry which is preliminary data.</text>
</comment>
<dbReference type="Proteomes" id="UP000018168">
    <property type="component" value="Unassembled WGS sequence"/>
</dbReference>
<reference evidence="3" key="1">
    <citation type="submission" date="2012-11" db="EMBL/GenBank/DDBJ databases">
        <title>Dependencies among metagenomic species, viruses, plasmids and units of genetic variation.</title>
        <authorList>
            <person name="Nielsen H.B."/>
            <person name="Almeida M."/>
            <person name="Juncker A.S."/>
            <person name="Rasmussen S."/>
            <person name="Li J."/>
            <person name="Sunagawa S."/>
            <person name="Plichta D."/>
            <person name="Gautier L."/>
            <person name="Le Chatelier E."/>
            <person name="Peletier E."/>
            <person name="Bonde I."/>
            <person name="Nielsen T."/>
            <person name="Manichanh C."/>
            <person name="Arumugam M."/>
            <person name="Batto J."/>
            <person name="Santos M.B.Q.D."/>
            <person name="Blom N."/>
            <person name="Borruel N."/>
            <person name="Burgdorf K.S."/>
            <person name="Boumezbeur F."/>
            <person name="Casellas F."/>
            <person name="Dore J."/>
            <person name="Guarner F."/>
            <person name="Hansen T."/>
            <person name="Hildebrand F."/>
            <person name="Kaas R.S."/>
            <person name="Kennedy S."/>
            <person name="Kristiansen K."/>
            <person name="Kultima J.R."/>
            <person name="Leonard P."/>
            <person name="Levenez F."/>
            <person name="Lund O."/>
            <person name="Moumen B."/>
            <person name="Le Paslier D."/>
            <person name="Pons N."/>
            <person name="Pedersen O."/>
            <person name="Prifti E."/>
            <person name="Qin J."/>
            <person name="Raes J."/>
            <person name="Tap J."/>
            <person name="Tims S."/>
            <person name="Ussery D.W."/>
            <person name="Yamada T."/>
            <person name="MetaHit consortium"/>
            <person name="Renault P."/>
            <person name="Sicheritz-Ponten T."/>
            <person name="Bork P."/>
            <person name="Wang J."/>
            <person name="Brunak S."/>
            <person name="Ehrlich S.D."/>
        </authorList>
    </citation>
    <scope>NUCLEOTIDE SEQUENCE [LARGE SCALE GENOMIC DNA]</scope>
</reference>
<dbReference type="Pfam" id="PF26078">
    <property type="entry name" value="Baseplate_J_M"/>
    <property type="match status" value="1"/>
</dbReference>